<sequence length="132" mass="14294">MALNFNNALGVHEQALMLRTQRTTMLASNIANADTPGYKARDMDFGSVLAQATSGRSDVAMQQTHSRHITGMPGLNDPAALYRVPSQPSLDGNTVDEQIENAAFARNALEHQASFQFLNGKFTGMIKALKGE</sequence>
<evidence type="ECO:0000256" key="3">
    <source>
        <dbReference type="ARBA" id="ARBA00023143"/>
    </source>
</evidence>
<dbReference type="Pfam" id="PF00460">
    <property type="entry name" value="Flg_bb_rod"/>
    <property type="match status" value="1"/>
</dbReference>
<dbReference type="GO" id="GO:0030694">
    <property type="term" value="C:bacterial-type flagellum basal body, rod"/>
    <property type="evidence" value="ECO:0007669"/>
    <property type="project" value="InterPro"/>
</dbReference>
<gene>
    <name evidence="5" type="ORF">LCGC14_0011360</name>
</gene>
<dbReference type="InterPro" id="IPR001444">
    <property type="entry name" value="Flag_bb_rod_N"/>
</dbReference>
<comment type="subcellular location">
    <subcellularLocation>
        <location evidence="1">Bacterial flagellum basal body</location>
    </subcellularLocation>
</comment>
<dbReference type="InterPro" id="IPR019776">
    <property type="entry name" value="Flagellar_basal_body_rod_CS"/>
</dbReference>
<evidence type="ECO:0000256" key="1">
    <source>
        <dbReference type="ARBA" id="ARBA00004117"/>
    </source>
</evidence>
<dbReference type="EMBL" id="LAZR01000002">
    <property type="protein sequence ID" value="KKO11641.1"/>
    <property type="molecule type" value="Genomic_DNA"/>
</dbReference>
<dbReference type="NCBIfam" id="TIGR01396">
    <property type="entry name" value="FlgB"/>
    <property type="match status" value="1"/>
</dbReference>
<evidence type="ECO:0000256" key="2">
    <source>
        <dbReference type="ARBA" id="ARBA00009677"/>
    </source>
</evidence>
<dbReference type="GO" id="GO:0071978">
    <property type="term" value="P:bacterial-type flagellum-dependent swarming motility"/>
    <property type="evidence" value="ECO:0007669"/>
    <property type="project" value="TreeGrafter"/>
</dbReference>
<evidence type="ECO:0000313" key="5">
    <source>
        <dbReference type="EMBL" id="KKO11641.1"/>
    </source>
</evidence>
<proteinExistence type="inferred from homology"/>
<dbReference type="PANTHER" id="PTHR30435:SF12">
    <property type="entry name" value="FLAGELLAR BASAL BODY ROD PROTEIN FLGB"/>
    <property type="match status" value="1"/>
</dbReference>
<dbReference type="PROSITE" id="PS00588">
    <property type="entry name" value="FLAGELLA_BB_ROD"/>
    <property type="match status" value="1"/>
</dbReference>
<comment type="caution">
    <text evidence="5">The sequence shown here is derived from an EMBL/GenBank/DDBJ whole genome shotgun (WGS) entry which is preliminary data.</text>
</comment>
<evidence type="ECO:0000259" key="4">
    <source>
        <dbReference type="Pfam" id="PF00460"/>
    </source>
</evidence>
<protein>
    <recommendedName>
        <fullName evidence="4">Flagellar basal body rod protein N-terminal domain-containing protein</fullName>
    </recommendedName>
</protein>
<organism evidence="5">
    <name type="scientific">marine sediment metagenome</name>
    <dbReference type="NCBI Taxonomy" id="412755"/>
    <lineage>
        <taxon>unclassified sequences</taxon>
        <taxon>metagenomes</taxon>
        <taxon>ecological metagenomes</taxon>
    </lineage>
</organism>
<keyword evidence="3" id="KW-0975">Bacterial flagellum</keyword>
<reference evidence="5" key="1">
    <citation type="journal article" date="2015" name="Nature">
        <title>Complex archaea that bridge the gap between prokaryotes and eukaryotes.</title>
        <authorList>
            <person name="Spang A."/>
            <person name="Saw J.H."/>
            <person name="Jorgensen S.L."/>
            <person name="Zaremba-Niedzwiedzka K."/>
            <person name="Martijn J."/>
            <person name="Lind A.E."/>
            <person name="van Eijk R."/>
            <person name="Schleper C."/>
            <person name="Guy L."/>
            <person name="Ettema T.J."/>
        </authorList>
    </citation>
    <scope>NUCLEOTIDE SEQUENCE</scope>
</reference>
<dbReference type="InterPro" id="IPR006300">
    <property type="entry name" value="FlgB"/>
</dbReference>
<dbReference type="AlphaFoldDB" id="A0A0F9W2X7"/>
<comment type="similarity">
    <text evidence="2">Belongs to the flagella basal body rod proteins family.</text>
</comment>
<dbReference type="PANTHER" id="PTHR30435">
    <property type="entry name" value="FLAGELLAR PROTEIN"/>
    <property type="match status" value="1"/>
</dbReference>
<feature type="domain" description="Flagellar basal body rod protein N-terminal" evidence="4">
    <location>
        <begin position="11"/>
        <end position="39"/>
    </location>
</feature>
<accession>A0A0F9W2X7</accession>
<dbReference type="PIRSF" id="PIRSF002889">
    <property type="entry name" value="Rod_FlgB"/>
    <property type="match status" value="1"/>
</dbReference>
<name>A0A0F9W2X7_9ZZZZ</name>